<evidence type="ECO:0000256" key="7">
    <source>
        <dbReference type="ARBA" id="ARBA00023136"/>
    </source>
</evidence>
<dbReference type="Pfam" id="PF07714">
    <property type="entry name" value="PK_Tyr_Ser-Thr"/>
    <property type="match status" value="1"/>
</dbReference>
<keyword evidence="3" id="KW-0808">Transferase</keyword>
<comment type="subcellular location">
    <subcellularLocation>
        <location evidence="1">Endomembrane system</location>
    </subcellularLocation>
</comment>
<evidence type="ECO:0000256" key="5">
    <source>
        <dbReference type="ARBA" id="ARBA00022777"/>
    </source>
</evidence>
<keyword evidence="5" id="KW-0418">Kinase</keyword>
<evidence type="ECO:0000256" key="9">
    <source>
        <dbReference type="ARBA" id="ARBA00051243"/>
    </source>
</evidence>
<dbReference type="WBParaSite" id="PSU_v2.g4094.t1">
    <property type="protein sequence ID" value="PSU_v2.g4094.t1"/>
    <property type="gene ID" value="PSU_v2.g4094"/>
</dbReference>
<evidence type="ECO:0000313" key="12">
    <source>
        <dbReference type="WBParaSite" id="PSU_v2.g4094.t1"/>
    </source>
</evidence>
<evidence type="ECO:0000256" key="2">
    <source>
        <dbReference type="ARBA" id="ARBA00011902"/>
    </source>
</evidence>
<dbReference type="GO" id="GO:0061564">
    <property type="term" value="P:axon development"/>
    <property type="evidence" value="ECO:0007669"/>
    <property type="project" value="UniProtKB-ARBA"/>
</dbReference>
<evidence type="ECO:0000256" key="1">
    <source>
        <dbReference type="ARBA" id="ARBA00004308"/>
    </source>
</evidence>
<dbReference type="GO" id="GO:0048680">
    <property type="term" value="P:positive regulation of axon regeneration"/>
    <property type="evidence" value="ECO:0007669"/>
    <property type="project" value="UniProtKB-ARBA"/>
</dbReference>
<evidence type="ECO:0000256" key="3">
    <source>
        <dbReference type="ARBA" id="ARBA00022679"/>
    </source>
</evidence>
<dbReference type="AlphaFoldDB" id="A0A914YWR5"/>
<evidence type="ECO:0000259" key="10">
    <source>
        <dbReference type="PROSITE" id="PS50011"/>
    </source>
</evidence>
<dbReference type="GO" id="GO:0005886">
    <property type="term" value="C:plasma membrane"/>
    <property type="evidence" value="ECO:0007669"/>
    <property type="project" value="TreeGrafter"/>
</dbReference>
<accession>A0A914YWR5</accession>
<sequence>MAQILWQITDGMEYISSLGIIHKDLAARNILMTKNFEVKISDFGLASFCDIDSLYHSKINQKLPIRWMAVESFCQVFSEASDIWSFGVLTWELLTFGKVPYGEMTNEEIIKFVVDGNRLTLPSKVGQPWQMLTHDCWKHNRKDRPIFTAIKMLLKRYLEDKTVDYGYYSCKQQINNLC</sequence>
<keyword evidence="4" id="KW-0547">Nucleotide-binding</keyword>
<evidence type="ECO:0000256" key="8">
    <source>
        <dbReference type="ARBA" id="ARBA00023137"/>
    </source>
</evidence>
<dbReference type="EC" id="2.7.10.1" evidence="2"/>
<dbReference type="PROSITE" id="PS00109">
    <property type="entry name" value="PROTEIN_KINASE_TYR"/>
    <property type="match status" value="1"/>
</dbReference>
<dbReference type="FunFam" id="1.10.510.10:FF:001512">
    <property type="entry name" value="Receptor tyrosine-protein kinase erbB-2"/>
    <property type="match status" value="1"/>
</dbReference>
<feature type="domain" description="Protein kinase" evidence="10">
    <location>
        <begin position="1"/>
        <end position="158"/>
    </location>
</feature>
<evidence type="ECO:0000313" key="11">
    <source>
        <dbReference type="Proteomes" id="UP000887577"/>
    </source>
</evidence>
<proteinExistence type="predicted"/>
<dbReference type="InterPro" id="IPR008266">
    <property type="entry name" value="Tyr_kinase_AS"/>
</dbReference>
<protein>
    <recommendedName>
        <fullName evidence="2">receptor protein-tyrosine kinase</fullName>
        <ecNumber evidence="2">2.7.10.1</ecNumber>
    </recommendedName>
</protein>
<reference evidence="12" key="1">
    <citation type="submission" date="2022-11" db="UniProtKB">
        <authorList>
            <consortium name="WormBaseParasite"/>
        </authorList>
    </citation>
    <scope>IDENTIFICATION</scope>
</reference>
<keyword evidence="7" id="KW-0472">Membrane</keyword>
<keyword evidence="8" id="KW-0829">Tyrosine-protein kinase</keyword>
<dbReference type="InterPro" id="IPR001245">
    <property type="entry name" value="Ser-Thr/Tyr_kinase_cat_dom"/>
</dbReference>
<dbReference type="GO" id="GO:0004714">
    <property type="term" value="F:transmembrane receptor protein tyrosine kinase activity"/>
    <property type="evidence" value="ECO:0007669"/>
    <property type="project" value="UniProtKB-EC"/>
</dbReference>
<dbReference type="PANTHER" id="PTHR24416">
    <property type="entry name" value="TYROSINE-PROTEIN KINASE RECEPTOR"/>
    <property type="match status" value="1"/>
</dbReference>
<dbReference type="GO" id="GO:0012505">
    <property type="term" value="C:endomembrane system"/>
    <property type="evidence" value="ECO:0007669"/>
    <property type="project" value="UniProtKB-SubCell"/>
</dbReference>
<dbReference type="PROSITE" id="PS50011">
    <property type="entry name" value="PROTEIN_KINASE_DOM"/>
    <property type="match status" value="1"/>
</dbReference>
<dbReference type="Gene3D" id="1.10.510.10">
    <property type="entry name" value="Transferase(Phosphotransferase) domain 1"/>
    <property type="match status" value="1"/>
</dbReference>
<dbReference type="Proteomes" id="UP000887577">
    <property type="component" value="Unplaced"/>
</dbReference>
<dbReference type="GO" id="GO:0005524">
    <property type="term" value="F:ATP binding"/>
    <property type="evidence" value="ECO:0007669"/>
    <property type="project" value="UniProtKB-KW"/>
</dbReference>
<dbReference type="InterPro" id="IPR000719">
    <property type="entry name" value="Prot_kinase_dom"/>
</dbReference>
<evidence type="ECO:0000256" key="6">
    <source>
        <dbReference type="ARBA" id="ARBA00022840"/>
    </source>
</evidence>
<dbReference type="PRINTS" id="PR00109">
    <property type="entry name" value="TYRKINASE"/>
</dbReference>
<dbReference type="PANTHER" id="PTHR24416:SF611">
    <property type="entry name" value="TYROSINE-PROTEIN KINASE TRANSMEMBRANE RECEPTOR ROR"/>
    <property type="match status" value="1"/>
</dbReference>
<dbReference type="GO" id="GO:0043235">
    <property type="term" value="C:receptor complex"/>
    <property type="evidence" value="ECO:0007669"/>
    <property type="project" value="TreeGrafter"/>
</dbReference>
<name>A0A914YWR5_9BILA</name>
<organism evidence="11 12">
    <name type="scientific">Panagrolaimus superbus</name>
    <dbReference type="NCBI Taxonomy" id="310955"/>
    <lineage>
        <taxon>Eukaryota</taxon>
        <taxon>Metazoa</taxon>
        <taxon>Ecdysozoa</taxon>
        <taxon>Nematoda</taxon>
        <taxon>Chromadorea</taxon>
        <taxon>Rhabditida</taxon>
        <taxon>Tylenchina</taxon>
        <taxon>Panagrolaimomorpha</taxon>
        <taxon>Panagrolaimoidea</taxon>
        <taxon>Panagrolaimidae</taxon>
        <taxon>Panagrolaimus</taxon>
    </lineage>
</organism>
<dbReference type="GO" id="GO:0007169">
    <property type="term" value="P:cell surface receptor protein tyrosine kinase signaling pathway"/>
    <property type="evidence" value="ECO:0007669"/>
    <property type="project" value="TreeGrafter"/>
</dbReference>
<dbReference type="SUPFAM" id="SSF56112">
    <property type="entry name" value="Protein kinase-like (PK-like)"/>
    <property type="match status" value="1"/>
</dbReference>
<comment type="catalytic activity">
    <reaction evidence="9">
        <text>L-tyrosyl-[protein] + ATP = O-phospho-L-tyrosyl-[protein] + ADP + H(+)</text>
        <dbReference type="Rhea" id="RHEA:10596"/>
        <dbReference type="Rhea" id="RHEA-COMP:10136"/>
        <dbReference type="Rhea" id="RHEA-COMP:20101"/>
        <dbReference type="ChEBI" id="CHEBI:15378"/>
        <dbReference type="ChEBI" id="CHEBI:30616"/>
        <dbReference type="ChEBI" id="CHEBI:46858"/>
        <dbReference type="ChEBI" id="CHEBI:61978"/>
        <dbReference type="ChEBI" id="CHEBI:456216"/>
        <dbReference type="EC" id="2.7.10.1"/>
    </reaction>
</comment>
<keyword evidence="6" id="KW-0067">ATP-binding</keyword>
<evidence type="ECO:0000256" key="4">
    <source>
        <dbReference type="ARBA" id="ARBA00022741"/>
    </source>
</evidence>
<dbReference type="InterPro" id="IPR011009">
    <property type="entry name" value="Kinase-like_dom_sf"/>
</dbReference>
<keyword evidence="11" id="KW-1185">Reference proteome</keyword>
<dbReference type="InterPro" id="IPR050122">
    <property type="entry name" value="RTK"/>
</dbReference>